<dbReference type="InterPro" id="IPR036890">
    <property type="entry name" value="HATPase_C_sf"/>
</dbReference>
<keyword evidence="3" id="KW-1185">Reference proteome</keyword>
<dbReference type="KEGG" id="llu:AKJ09_06536"/>
<reference evidence="2 3" key="1">
    <citation type="submission" date="2015-08" db="EMBL/GenBank/DDBJ databases">
        <authorList>
            <person name="Babu N.S."/>
            <person name="Beckwith C.J."/>
            <person name="Beseler K.G."/>
            <person name="Brison A."/>
            <person name="Carone J.V."/>
            <person name="Caskin T.P."/>
            <person name="Diamond M."/>
            <person name="Durham M.E."/>
            <person name="Foxe J.M."/>
            <person name="Go M."/>
            <person name="Henderson B.A."/>
            <person name="Jones I.B."/>
            <person name="McGettigan J.A."/>
            <person name="Micheletti S.J."/>
            <person name="Nasrallah M.E."/>
            <person name="Ortiz D."/>
            <person name="Piller C.R."/>
            <person name="Privatt S.R."/>
            <person name="Schneider S.L."/>
            <person name="Sharp S."/>
            <person name="Smith T.C."/>
            <person name="Stanton J.D."/>
            <person name="Ullery H.E."/>
            <person name="Wilson R.J."/>
            <person name="Serrano M.G."/>
            <person name="Buck G."/>
            <person name="Lee V."/>
            <person name="Wang Y."/>
            <person name="Carvalho R."/>
            <person name="Voegtly L."/>
            <person name="Shi R."/>
            <person name="Duckworth R."/>
            <person name="Johnson A."/>
            <person name="Loviza R."/>
            <person name="Walstead R."/>
            <person name="Shah Z."/>
            <person name="Kiflezghi M."/>
            <person name="Wade K."/>
            <person name="Ball S.L."/>
            <person name="Bradley K.W."/>
            <person name="Asai D.J."/>
            <person name="Bowman C.A."/>
            <person name="Russell D.A."/>
            <person name="Pope W.H."/>
            <person name="Jacobs-Sera D."/>
            <person name="Hendrix R.W."/>
            <person name="Hatfull G.F."/>
        </authorList>
    </citation>
    <scope>NUCLEOTIDE SEQUENCE [LARGE SCALE GENOMIC DNA]</scope>
    <source>
        <strain evidence="2 3">DSM 27648</strain>
    </source>
</reference>
<gene>
    <name evidence="2" type="ORF">AKJ09_06536</name>
</gene>
<protein>
    <recommendedName>
        <fullName evidence="1">Histidine kinase/HSP90-like ATPase domain-containing protein</fullName>
    </recommendedName>
</protein>
<dbReference type="STRING" id="1391654.AKJ09_06536"/>
<dbReference type="InterPro" id="IPR003594">
    <property type="entry name" value="HATPase_dom"/>
</dbReference>
<proteinExistence type="predicted"/>
<accession>A0A0K1Q2B4</accession>
<name>A0A0K1Q2B4_9BACT</name>
<dbReference type="AlphaFoldDB" id="A0A0K1Q2B4"/>
<evidence type="ECO:0000259" key="1">
    <source>
        <dbReference type="Pfam" id="PF13581"/>
    </source>
</evidence>
<dbReference type="Gene3D" id="3.30.565.10">
    <property type="entry name" value="Histidine kinase-like ATPase, C-terminal domain"/>
    <property type="match status" value="1"/>
</dbReference>
<feature type="domain" description="Histidine kinase/HSP90-like ATPase" evidence="1">
    <location>
        <begin position="31"/>
        <end position="159"/>
    </location>
</feature>
<evidence type="ECO:0000313" key="2">
    <source>
        <dbReference type="EMBL" id="AKU99872.1"/>
    </source>
</evidence>
<dbReference type="Proteomes" id="UP000064967">
    <property type="component" value="Chromosome"/>
</dbReference>
<sequence>MLAPGMVRPSKVPASLGTVGPAPRTFRVTSDEGLIHGIRQGTRAFARALGFSDRAVEELVIVVSELASNIRKYGIQGTLELAQIEDLRLGLGILIVAQDETPAFDLSIALLDGHDATGKLDPATVLRRRGIGAGLGAVARFSDQLSVEPWPGGKRLRVIRYVARPKPSPAGGW</sequence>
<dbReference type="Pfam" id="PF13581">
    <property type="entry name" value="HATPase_c_2"/>
    <property type="match status" value="1"/>
</dbReference>
<dbReference type="EMBL" id="CP012333">
    <property type="protein sequence ID" value="AKU99872.1"/>
    <property type="molecule type" value="Genomic_DNA"/>
</dbReference>
<evidence type="ECO:0000313" key="3">
    <source>
        <dbReference type="Proteomes" id="UP000064967"/>
    </source>
</evidence>
<organism evidence="2 3">
    <name type="scientific">Labilithrix luteola</name>
    <dbReference type="NCBI Taxonomy" id="1391654"/>
    <lineage>
        <taxon>Bacteria</taxon>
        <taxon>Pseudomonadati</taxon>
        <taxon>Myxococcota</taxon>
        <taxon>Polyangia</taxon>
        <taxon>Polyangiales</taxon>
        <taxon>Labilitrichaceae</taxon>
        <taxon>Labilithrix</taxon>
    </lineage>
</organism>